<dbReference type="AlphaFoldDB" id="A0A7W7K879"/>
<dbReference type="InterPro" id="IPR036866">
    <property type="entry name" value="RibonucZ/Hydroxyglut_hydro"/>
</dbReference>
<dbReference type="SMART" id="SM00849">
    <property type="entry name" value="Lactamase_B"/>
    <property type="match status" value="1"/>
</dbReference>
<dbReference type="PANTHER" id="PTHR42951">
    <property type="entry name" value="METALLO-BETA-LACTAMASE DOMAIN-CONTAINING"/>
    <property type="match status" value="1"/>
</dbReference>
<protein>
    <submittedName>
        <fullName evidence="2">Metallo-beta-lactamase class B</fullName>
        <ecNumber evidence="2">3.5.2.6</ecNumber>
    </submittedName>
</protein>
<accession>A0A7W7K879</accession>
<comment type="caution">
    <text evidence="2">The sequence shown here is derived from an EMBL/GenBank/DDBJ whole genome shotgun (WGS) entry which is preliminary data.</text>
</comment>
<dbReference type="SUPFAM" id="SSF56281">
    <property type="entry name" value="Metallo-hydrolase/oxidoreductase"/>
    <property type="match status" value="1"/>
</dbReference>
<evidence type="ECO:0000313" key="3">
    <source>
        <dbReference type="Proteomes" id="UP000555448"/>
    </source>
</evidence>
<dbReference type="EMBL" id="JACHLR010000003">
    <property type="protein sequence ID" value="MBB4857701.1"/>
    <property type="molecule type" value="Genomic_DNA"/>
</dbReference>
<dbReference type="PANTHER" id="PTHR42951:SF17">
    <property type="entry name" value="METALLO-BETA-LACTAMASE DOMAIN-CONTAINING PROTEIN"/>
    <property type="match status" value="1"/>
</dbReference>
<name>A0A7W7K879_9SPHN</name>
<dbReference type="NCBIfam" id="NF033105">
    <property type="entry name" value="bla_subclass_B3"/>
    <property type="match status" value="1"/>
</dbReference>
<proteinExistence type="predicted"/>
<dbReference type="NCBIfam" id="NF012229">
    <property type="entry name" value="bla_class_B_core"/>
    <property type="match status" value="1"/>
</dbReference>
<keyword evidence="2" id="KW-0378">Hydrolase</keyword>
<evidence type="ECO:0000259" key="1">
    <source>
        <dbReference type="SMART" id="SM00849"/>
    </source>
</evidence>
<reference evidence="2 3" key="1">
    <citation type="submission" date="2020-08" db="EMBL/GenBank/DDBJ databases">
        <title>Functional genomics of gut bacteria from endangered species of beetles.</title>
        <authorList>
            <person name="Carlos-Shanley C."/>
        </authorList>
    </citation>
    <scope>NUCLEOTIDE SEQUENCE [LARGE SCALE GENOMIC DNA]</scope>
    <source>
        <strain evidence="2 3">S00245</strain>
    </source>
</reference>
<gene>
    <name evidence="2" type="ORF">HNO88_001012</name>
</gene>
<feature type="domain" description="Metallo-beta-lactamase" evidence="1">
    <location>
        <begin position="47"/>
        <end position="237"/>
    </location>
</feature>
<evidence type="ECO:0000313" key="2">
    <source>
        <dbReference type="EMBL" id="MBB4857701.1"/>
    </source>
</evidence>
<sequence length="286" mass="30464">MAMMSLAAAPADDPLLRPISPEYAQRWLAPETPVRVFGNTFSVGFGGLSVAVIRTDAGLILVDGGVPQGVPVVEANLRKLGFSIRDVKLILSTEPHWDHAAGIAALARDSGATVLASARASVVLKNGGHDPADPQAAVLEPFPAVTKVRAVRDGERIRLGNVTVTAVASPGHTSGSMSWQWQSCEGKACATVLFASSLNPAAADGWRFADHPERVAMFRGTFARFRKLPCDILLTPHPDQSGGDRKLAAVRAGARPNPFRDPASCKAYADRFEALLDKRLRDEAAR</sequence>
<organism evidence="2 3">
    <name type="scientific">Novosphingobium chloroacetimidivorans</name>
    <dbReference type="NCBI Taxonomy" id="1428314"/>
    <lineage>
        <taxon>Bacteria</taxon>
        <taxon>Pseudomonadati</taxon>
        <taxon>Pseudomonadota</taxon>
        <taxon>Alphaproteobacteria</taxon>
        <taxon>Sphingomonadales</taxon>
        <taxon>Sphingomonadaceae</taxon>
        <taxon>Novosphingobium</taxon>
    </lineage>
</organism>
<dbReference type="Proteomes" id="UP000555448">
    <property type="component" value="Unassembled WGS sequence"/>
</dbReference>
<dbReference type="EC" id="3.5.2.6" evidence="2"/>
<dbReference type="Gene3D" id="3.60.15.10">
    <property type="entry name" value="Ribonuclease Z/Hydroxyacylglutathione hydrolase-like"/>
    <property type="match status" value="1"/>
</dbReference>
<dbReference type="GO" id="GO:0008800">
    <property type="term" value="F:beta-lactamase activity"/>
    <property type="evidence" value="ECO:0007669"/>
    <property type="project" value="UniProtKB-EC"/>
</dbReference>
<dbReference type="InterPro" id="IPR001279">
    <property type="entry name" value="Metallo-B-lactamas"/>
</dbReference>
<keyword evidence="3" id="KW-1185">Reference proteome</keyword>
<dbReference type="InterPro" id="IPR050855">
    <property type="entry name" value="NDM-1-like"/>
</dbReference>
<dbReference type="Pfam" id="PF00753">
    <property type="entry name" value="Lactamase_B"/>
    <property type="match status" value="1"/>
</dbReference>